<feature type="compositionally biased region" description="Basic and acidic residues" evidence="1">
    <location>
        <begin position="235"/>
        <end position="244"/>
    </location>
</feature>
<feature type="region of interest" description="Disordered" evidence="1">
    <location>
        <begin position="87"/>
        <end position="125"/>
    </location>
</feature>
<dbReference type="STRING" id="448386.A0A2V3J2C4"/>
<dbReference type="Pfam" id="PF12706">
    <property type="entry name" value="Lactamase_B_2"/>
    <property type="match status" value="1"/>
</dbReference>
<dbReference type="PANTHER" id="PTHR15032">
    <property type="entry name" value="N-ACYL-PHOSPHATIDYLETHANOLAMINE-HYDROLYZING PHOSPHOLIPASE D"/>
    <property type="match status" value="1"/>
</dbReference>
<dbReference type="PANTHER" id="PTHR15032:SF4">
    <property type="entry name" value="N-ACYL-PHOSPHATIDYLETHANOLAMINE-HYDROLYZING PHOSPHOLIPASE D"/>
    <property type="match status" value="1"/>
</dbReference>
<keyword evidence="4" id="KW-1185">Reference proteome</keyword>
<dbReference type="InterPro" id="IPR001279">
    <property type="entry name" value="Metallo-B-lactamas"/>
</dbReference>
<proteinExistence type="predicted"/>
<name>A0A2V3J2C4_9FLOR</name>
<accession>A0A2V3J2C4</accession>
<protein>
    <submittedName>
        <fullName evidence="3">N-acyl-phosphatidylethanolamine-hydrolyzing phospholipase D</fullName>
    </submittedName>
</protein>
<reference evidence="3 4" key="1">
    <citation type="journal article" date="2018" name="Mol. Biol. Evol.">
        <title>Analysis of the draft genome of the red seaweed Gracilariopsis chorda provides insights into genome size evolution in Rhodophyta.</title>
        <authorList>
            <person name="Lee J."/>
            <person name="Yang E.C."/>
            <person name="Graf L."/>
            <person name="Yang J.H."/>
            <person name="Qiu H."/>
            <person name="Zel Zion U."/>
            <person name="Chan C.X."/>
            <person name="Stephens T.G."/>
            <person name="Weber A.P.M."/>
            <person name="Boo G.H."/>
            <person name="Boo S.M."/>
            <person name="Kim K.M."/>
            <person name="Shin Y."/>
            <person name="Jung M."/>
            <person name="Lee S.J."/>
            <person name="Yim H.S."/>
            <person name="Lee J.H."/>
            <person name="Bhattacharya D."/>
            <person name="Yoon H.S."/>
        </authorList>
    </citation>
    <scope>NUCLEOTIDE SEQUENCE [LARGE SCALE GENOMIC DNA]</scope>
    <source>
        <strain evidence="3 4">SKKU-2015</strain>
        <tissue evidence="3">Whole body</tissue>
    </source>
</reference>
<dbReference type="AlphaFoldDB" id="A0A2V3J2C4"/>
<gene>
    <name evidence="3" type="ORF">BWQ96_01662</name>
</gene>
<dbReference type="Gene3D" id="3.60.15.10">
    <property type="entry name" value="Ribonuclease Z/Hydroxyacylglutathione hydrolase-like"/>
    <property type="match status" value="1"/>
</dbReference>
<feature type="region of interest" description="Disordered" evidence="1">
    <location>
        <begin position="274"/>
        <end position="302"/>
    </location>
</feature>
<feature type="region of interest" description="Disordered" evidence="1">
    <location>
        <begin position="163"/>
        <end position="249"/>
    </location>
</feature>
<feature type="compositionally biased region" description="Polar residues" evidence="1">
    <location>
        <begin position="107"/>
        <end position="118"/>
    </location>
</feature>
<feature type="domain" description="Metallo-beta-lactamase" evidence="2">
    <location>
        <begin position="385"/>
        <end position="594"/>
    </location>
</feature>
<dbReference type="InterPro" id="IPR036866">
    <property type="entry name" value="RibonucZ/Hydroxyglut_hydro"/>
</dbReference>
<evidence type="ECO:0000313" key="3">
    <source>
        <dbReference type="EMBL" id="PXF48493.1"/>
    </source>
</evidence>
<organism evidence="3 4">
    <name type="scientific">Gracilariopsis chorda</name>
    <dbReference type="NCBI Taxonomy" id="448386"/>
    <lineage>
        <taxon>Eukaryota</taxon>
        <taxon>Rhodophyta</taxon>
        <taxon>Florideophyceae</taxon>
        <taxon>Rhodymeniophycidae</taxon>
        <taxon>Gracilariales</taxon>
        <taxon>Gracilariaceae</taxon>
        <taxon>Gracilariopsis</taxon>
    </lineage>
</organism>
<feature type="region of interest" description="Disordered" evidence="1">
    <location>
        <begin position="1"/>
        <end position="54"/>
    </location>
</feature>
<dbReference type="SUPFAM" id="SSF56281">
    <property type="entry name" value="Metallo-hydrolase/oxidoreductase"/>
    <property type="match status" value="1"/>
</dbReference>
<dbReference type="Proteomes" id="UP000247409">
    <property type="component" value="Unassembled WGS sequence"/>
</dbReference>
<feature type="compositionally biased region" description="Polar residues" evidence="1">
    <location>
        <begin position="207"/>
        <end position="226"/>
    </location>
</feature>
<evidence type="ECO:0000313" key="4">
    <source>
        <dbReference type="Proteomes" id="UP000247409"/>
    </source>
</evidence>
<dbReference type="OrthoDB" id="332863at2759"/>
<feature type="compositionally biased region" description="Polar residues" evidence="1">
    <location>
        <begin position="167"/>
        <end position="197"/>
    </location>
</feature>
<dbReference type="GO" id="GO:0005737">
    <property type="term" value="C:cytoplasm"/>
    <property type="evidence" value="ECO:0007669"/>
    <property type="project" value="TreeGrafter"/>
</dbReference>
<evidence type="ECO:0000259" key="2">
    <source>
        <dbReference type="Pfam" id="PF12706"/>
    </source>
</evidence>
<evidence type="ECO:0000256" key="1">
    <source>
        <dbReference type="SAM" id="MobiDB-lite"/>
    </source>
</evidence>
<comment type="caution">
    <text evidence="3">The sequence shown here is derived from an EMBL/GenBank/DDBJ whole genome shotgun (WGS) entry which is preliminary data.</text>
</comment>
<sequence length="639" mass="70579">MSTVPDDAPASVRSLRALLPRTPAASKRVRPDSAQRDAPPPSSHSRRGAMLTRGKTVLKKAVSSGGAAFGVRKSSSLNDGLRTTLLTGTVPQGAEPSIPSPLLTKKPIQTNNSSSANTDPDPDSLVLAHSALHNRTSNSFHHTIRPTIAHSEPPAVNMELKQPAMSPLTNPNNRSKPSEPSTAHSPLAQHTSTSSQSKTDRTETAKGDQSSPDQKPQSTHSQQPSFRHSFRKHSDRSESQRPDDGGQAYESRFARVSRTGFVERSVAAAVISAARQRGLPRRPKQPHGAPRPQHHLPHGGFCNPWDSALKENGLRTRGGSGSRTFFHKVAKDRRPPEEQLASMLLLAERPDFVAGHEALKKDKYALVSHWIGHSTFLIQTRGLTVLTDPVWSTRLGPLGPKRLVPPTCSIAELPQPIDVVLISNSSYDSFDKNAVQVLAPRVTKWLVPIGLRALLVANNVKENAIIELDWWEEHRFNNTLFVCTPAQHYSLRDDTLWCSWLVHAPHHRFFYCGGTGYRSIYHDVEDSDSYDYRQKYGGHSCPVFKEISRRYGSCDTAFLPIGGYKPRTHMSGVQGDAIDMLSIHKDLRARRSVAHRWGTFSSSEEGMLDAVRTLEHGLLSGPVAEHEFSYLRHGQLHIT</sequence>
<dbReference type="EMBL" id="NBIV01000013">
    <property type="protein sequence ID" value="PXF48493.1"/>
    <property type="molecule type" value="Genomic_DNA"/>
</dbReference>